<dbReference type="AlphaFoldDB" id="A0A9W9DFC4"/>
<reference evidence="7" key="2">
    <citation type="journal article" date="2023" name="Proc. Natl. Acad. Sci. U.S.A.">
        <title>A global phylogenomic analysis of the shiitake genus Lentinula.</title>
        <authorList>
            <person name="Sierra-Patev S."/>
            <person name="Min B."/>
            <person name="Naranjo-Ortiz M."/>
            <person name="Looney B."/>
            <person name="Konkel Z."/>
            <person name="Slot J.C."/>
            <person name="Sakamoto Y."/>
            <person name="Steenwyk J.L."/>
            <person name="Rokas A."/>
            <person name="Carro J."/>
            <person name="Camarero S."/>
            <person name="Ferreira P."/>
            <person name="Molpeceres G."/>
            <person name="Ruiz-Duenas F.J."/>
            <person name="Serrano A."/>
            <person name="Henrissat B."/>
            <person name="Drula E."/>
            <person name="Hughes K.W."/>
            <person name="Mata J.L."/>
            <person name="Ishikawa N.K."/>
            <person name="Vargas-Isla R."/>
            <person name="Ushijima S."/>
            <person name="Smith C.A."/>
            <person name="Donoghue J."/>
            <person name="Ahrendt S."/>
            <person name="Andreopoulos W."/>
            <person name="He G."/>
            <person name="LaButti K."/>
            <person name="Lipzen A."/>
            <person name="Ng V."/>
            <person name="Riley R."/>
            <person name="Sandor L."/>
            <person name="Barry K."/>
            <person name="Martinez A.T."/>
            <person name="Xiao Y."/>
            <person name="Gibbons J.G."/>
            <person name="Terashima K."/>
            <person name="Grigoriev I.V."/>
            <person name="Hibbett D."/>
        </authorList>
    </citation>
    <scope>NUCLEOTIDE SEQUENCE</scope>
    <source>
        <strain evidence="7">Sp2 HRB7682 ss15</strain>
    </source>
</reference>
<dbReference type="PANTHER" id="PTHR15549">
    <property type="entry name" value="PAIRED IMMUNOGLOBULIN-LIKE TYPE 2 RECEPTOR"/>
    <property type="match status" value="1"/>
</dbReference>
<evidence type="ECO:0000313" key="8">
    <source>
        <dbReference type="Proteomes" id="UP001150238"/>
    </source>
</evidence>
<evidence type="ECO:0000256" key="3">
    <source>
        <dbReference type="ARBA" id="ARBA00022989"/>
    </source>
</evidence>
<accession>A0A9W9DFC4</accession>
<comment type="subcellular location">
    <subcellularLocation>
        <location evidence="1">Membrane</location>
        <topology evidence="1">Single-pass membrane protein</topology>
    </subcellularLocation>
</comment>
<sequence length="214" mass="21701">MPPYENFLAGQSISEKKNMGHPFSNRHLGPGGSGDKNQSSVTCSESGTVSSPSASFTGSSILTPVVTPSSSSAPLSAPITSTLATSVTMLPSASAVPSSASNSSALSQSKVNAGAIAGGVIGGLVFIALVILGVIYVRRRRRLHTAPSAEFMSGRALINPLGSASGAGRSTSQFSSTSQLSATPRDVFAAAPPAFTPGNYPYPFPEKLGNMIPL</sequence>
<gene>
    <name evidence="7" type="ORF">C8J55DRAFT_609065</name>
</gene>
<evidence type="ECO:0000256" key="6">
    <source>
        <dbReference type="SAM" id="Phobius"/>
    </source>
</evidence>
<keyword evidence="2 6" id="KW-0812">Transmembrane</keyword>
<keyword evidence="3 6" id="KW-1133">Transmembrane helix</keyword>
<dbReference type="GO" id="GO:0016020">
    <property type="term" value="C:membrane"/>
    <property type="evidence" value="ECO:0007669"/>
    <property type="project" value="UniProtKB-SubCell"/>
</dbReference>
<dbReference type="GO" id="GO:0071944">
    <property type="term" value="C:cell periphery"/>
    <property type="evidence" value="ECO:0007669"/>
    <property type="project" value="UniProtKB-ARBA"/>
</dbReference>
<feature type="transmembrane region" description="Helical" evidence="6">
    <location>
        <begin position="113"/>
        <end position="137"/>
    </location>
</feature>
<dbReference type="EMBL" id="JANVFS010000041">
    <property type="protein sequence ID" value="KAJ4467481.1"/>
    <property type="molecule type" value="Genomic_DNA"/>
</dbReference>
<comment type="caution">
    <text evidence="7">The sequence shown here is derived from an EMBL/GenBank/DDBJ whole genome shotgun (WGS) entry which is preliminary data.</text>
</comment>
<dbReference type="InterPro" id="IPR051694">
    <property type="entry name" value="Immunoregulatory_rcpt-like"/>
</dbReference>
<keyword evidence="4 6" id="KW-0472">Membrane</keyword>
<evidence type="ECO:0000256" key="1">
    <source>
        <dbReference type="ARBA" id="ARBA00004167"/>
    </source>
</evidence>
<dbReference type="Proteomes" id="UP001150238">
    <property type="component" value="Unassembled WGS sequence"/>
</dbReference>
<organism evidence="7 8">
    <name type="scientific">Lentinula lateritia</name>
    <dbReference type="NCBI Taxonomy" id="40482"/>
    <lineage>
        <taxon>Eukaryota</taxon>
        <taxon>Fungi</taxon>
        <taxon>Dikarya</taxon>
        <taxon>Basidiomycota</taxon>
        <taxon>Agaricomycotina</taxon>
        <taxon>Agaricomycetes</taxon>
        <taxon>Agaricomycetidae</taxon>
        <taxon>Agaricales</taxon>
        <taxon>Marasmiineae</taxon>
        <taxon>Omphalotaceae</taxon>
        <taxon>Lentinula</taxon>
    </lineage>
</organism>
<feature type="compositionally biased region" description="Polar residues" evidence="5">
    <location>
        <begin position="35"/>
        <end position="55"/>
    </location>
</feature>
<feature type="region of interest" description="Disordered" evidence="5">
    <location>
        <begin position="16"/>
        <end position="55"/>
    </location>
</feature>
<evidence type="ECO:0000256" key="2">
    <source>
        <dbReference type="ARBA" id="ARBA00022692"/>
    </source>
</evidence>
<dbReference type="PANTHER" id="PTHR15549:SF26">
    <property type="entry name" value="AXIAL BUDDING PATTERN PROTEIN 2-RELATED"/>
    <property type="match status" value="1"/>
</dbReference>
<proteinExistence type="predicted"/>
<name>A0A9W9DFC4_9AGAR</name>
<reference evidence="7" key="1">
    <citation type="submission" date="2022-08" db="EMBL/GenBank/DDBJ databases">
        <authorList>
            <consortium name="DOE Joint Genome Institute"/>
            <person name="Min B."/>
            <person name="Riley R."/>
            <person name="Sierra-Patev S."/>
            <person name="Naranjo-Ortiz M."/>
            <person name="Looney B."/>
            <person name="Konkel Z."/>
            <person name="Slot J.C."/>
            <person name="Sakamoto Y."/>
            <person name="Steenwyk J.L."/>
            <person name="Rokas A."/>
            <person name="Carro J."/>
            <person name="Camarero S."/>
            <person name="Ferreira P."/>
            <person name="Molpeceres G."/>
            <person name="Ruiz-Duenas F.J."/>
            <person name="Serrano A."/>
            <person name="Henrissat B."/>
            <person name="Drula E."/>
            <person name="Hughes K.W."/>
            <person name="Mata J.L."/>
            <person name="Ishikawa N.K."/>
            <person name="Vargas-Isla R."/>
            <person name="Ushijima S."/>
            <person name="Smith C.A."/>
            <person name="Ahrendt S."/>
            <person name="Andreopoulos W."/>
            <person name="He G."/>
            <person name="Labutti K."/>
            <person name="Lipzen A."/>
            <person name="Ng V."/>
            <person name="Sandor L."/>
            <person name="Barry K."/>
            <person name="Martinez A.T."/>
            <person name="Xiao Y."/>
            <person name="Gibbons J.G."/>
            <person name="Terashima K."/>
            <person name="Hibbett D.S."/>
            <person name="Grigoriev I.V."/>
        </authorList>
    </citation>
    <scope>NUCLEOTIDE SEQUENCE</scope>
    <source>
        <strain evidence="7">Sp2 HRB7682 ss15</strain>
    </source>
</reference>
<evidence type="ECO:0008006" key="9">
    <source>
        <dbReference type="Google" id="ProtNLM"/>
    </source>
</evidence>
<evidence type="ECO:0000256" key="5">
    <source>
        <dbReference type="SAM" id="MobiDB-lite"/>
    </source>
</evidence>
<evidence type="ECO:0000256" key="4">
    <source>
        <dbReference type="ARBA" id="ARBA00023136"/>
    </source>
</evidence>
<evidence type="ECO:0000313" key="7">
    <source>
        <dbReference type="EMBL" id="KAJ4467481.1"/>
    </source>
</evidence>
<protein>
    <recommendedName>
        <fullName evidence="9">Mid2 domain-containing protein</fullName>
    </recommendedName>
</protein>
<dbReference type="Gene3D" id="1.20.5.510">
    <property type="entry name" value="Single helix bin"/>
    <property type="match status" value="1"/>
</dbReference>